<evidence type="ECO:0000256" key="4">
    <source>
        <dbReference type="ARBA" id="ARBA00022448"/>
    </source>
</evidence>
<comment type="subcellular location">
    <subcellularLocation>
        <location evidence="2 11">Plastid</location>
        <location evidence="2 11">Chloroplast thylakoid membrane</location>
        <topology evidence="2 11">Peripheral membrane protein</topology>
        <orientation evidence="2 11">Lumenal side</orientation>
    </subcellularLocation>
</comment>
<keyword evidence="8 11" id="KW-0793">Thylakoid</keyword>
<comment type="function">
    <text evidence="1 11">Participates in electron transfer between P700 and the cytochrome b6-f complex in photosystem I.</text>
</comment>
<gene>
    <name evidence="13" type="ORF">RJ639_025800</name>
</gene>
<keyword evidence="7 10" id="KW-0186">Copper</keyword>
<evidence type="ECO:0000256" key="2">
    <source>
        <dbReference type="ARBA" id="ARBA00004622"/>
    </source>
</evidence>
<dbReference type="GO" id="GO:0005507">
    <property type="term" value="F:copper ion binding"/>
    <property type="evidence" value="ECO:0007669"/>
    <property type="project" value="UniProtKB-UniRule"/>
</dbReference>
<keyword evidence="6 11" id="KW-0249">Electron transport</keyword>
<dbReference type="AlphaFoldDB" id="A0AA88UVB3"/>
<evidence type="ECO:0000256" key="3">
    <source>
        <dbReference type="ARBA" id="ARBA00005338"/>
    </source>
</evidence>
<dbReference type="NCBIfam" id="TIGR02656">
    <property type="entry name" value="cyanin_plasto"/>
    <property type="match status" value="1"/>
</dbReference>
<protein>
    <recommendedName>
        <fullName evidence="11">Plastocyanin</fullName>
    </recommendedName>
</protein>
<feature type="domain" description="Blue (type 1) copper" evidence="12">
    <location>
        <begin position="73"/>
        <end position="170"/>
    </location>
</feature>
<dbReference type="PROSITE" id="PS00196">
    <property type="entry name" value="COPPER_BLUE"/>
    <property type="match status" value="1"/>
</dbReference>
<organism evidence="13 14">
    <name type="scientific">Escallonia herrerae</name>
    <dbReference type="NCBI Taxonomy" id="1293975"/>
    <lineage>
        <taxon>Eukaryota</taxon>
        <taxon>Viridiplantae</taxon>
        <taxon>Streptophyta</taxon>
        <taxon>Embryophyta</taxon>
        <taxon>Tracheophyta</taxon>
        <taxon>Spermatophyta</taxon>
        <taxon>Magnoliopsida</taxon>
        <taxon>eudicotyledons</taxon>
        <taxon>Gunneridae</taxon>
        <taxon>Pentapetalae</taxon>
        <taxon>asterids</taxon>
        <taxon>campanulids</taxon>
        <taxon>Escalloniales</taxon>
        <taxon>Escalloniaceae</taxon>
        <taxon>Escallonia</taxon>
    </lineage>
</organism>
<dbReference type="SUPFAM" id="SSF49503">
    <property type="entry name" value="Cupredoxins"/>
    <property type="match status" value="1"/>
</dbReference>
<keyword evidence="14" id="KW-1185">Reference proteome</keyword>
<sequence>MAAVTSAAVAIPSFTGLKSAGATTSRVNTAAKVSSVPAFPKLAVKASLKDVGVAAVVATAASAMLAGNAMAIEILLGGGDGSLAFVPGSFSVPSGEKITFKNNAGFPHNVVFDEDEIPAGVDAGKISMSEEDLLNAPGETYSVTLTEKGTYSFYCSPHQGAGMVGKVTVN</sequence>
<dbReference type="Gene3D" id="2.60.40.420">
    <property type="entry name" value="Cupredoxins - blue copper proteins"/>
    <property type="match status" value="1"/>
</dbReference>
<comment type="similarity">
    <text evidence="3 11">Belongs to the plastocyanin family.</text>
</comment>
<comment type="caution">
    <text evidence="13">The sequence shown here is derived from an EMBL/GenBank/DDBJ whole genome shotgun (WGS) entry which is preliminary data.</text>
</comment>
<evidence type="ECO:0000256" key="8">
    <source>
        <dbReference type="ARBA" id="ARBA00023078"/>
    </source>
</evidence>
<evidence type="ECO:0000256" key="7">
    <source>
        <dbReference type="ARBA" id="ARBA00023008"/>
    </source>
</evidence>
<dbReference type="InterPro" id="IPR008972">
    <property type="entry name" value="Cupredoxin"/>
</dbReference>
<dbReference type="InterPro" id="IPR000923">
    <property type="entry name" value="BlueCu_1"/>
</dbReference>
<proteinExistence type="inferred from homology"/>
<dbReference type="InterPro" id="IPR001235">
    <property type="entry name" value="Copper_blue_Plastocyanin"/>
</dbReference>
<dbReference type="Proteomes" id="UP001188597">
    <property type="component" value="Unassembled WGS sequence"/>
</dbReference>
<dbReference type="PRINTS" id="PR00157">
    <property type="entry name" value="PLASTOCYANIN"/>
</dbReference>
<dbReference type="Pfam" id="PF00127">
    <property type="entry name" value="Copper-bind"/>
    <property type="match status" value="1"/>
</dbReference>
<evidence type="ECO:0000259" key="12">
    <source>
        <dbReference type="Pfam" id="PF00127"/>
    </source>
</evidence>
<feature type="binding site" evidence="10">
    <location>
        <position position="155"/>
    </location>
    <ligand>
        <name>Cu cation</name>
        <dbReference type="ChEBI" id="CHEBI:23378"/>
    </ligand>
</feature>
<keyword evidence="4 11" id="KW-0813">Transport</keyword>
<dbReference type="GO" id="GO:0009535">
    <property type="term" value="C:chloroplast thylakoid membrane"/>
    <property type="evidence" value="ECO:0007669"/>
    <property type="project" value="UniProtKB-SubCell"/>
</dbReference>
<dbReference type="PANTHER" id="PTHR34192">
    <property type="entry name" value="PLASTOCYANIN MAJOR ISOFORM, CHLOROPLASTIC-RELATED"/>
    <property type="match status" value="1"/>
</dbReference>
<dbReference type="GO" id="GO:0009055">
    <property type="term" value="F:electron transfer activity"/>
    <property type="evidence" value="ECO:0007669"/>
    <property type="project" value="UniProtKB-UniRule"/>
</dbReference>
<comment type="cofactor">
    <cofactor evidence="10">
        <name>Cu(2+)</name>
        <dbReference type="ChEBI" id="CHEBI:29036"/>
    </cofactor>
    <text evidence="10">The crystal structure with reduced Cu(1+) has also been determined.</text>
</comment>
<feature type="binding site" evidence="10">
    <location>
        <position position="108"/>
    </location>
    <ligand>
        <name>Cu cation</name>
        <dbReference type="ChEBI" id="CHEBI:23378"/>
    </ligand>
</feature>
<dbReference type="InterPro" id="IPR002387">
    <property type="entry name" value="Plastocyanin"/>
</dbReference>
<evidence type="ECO:0000256" key="9">
    <source>
        <dbReference type="ARBA" id="ARBA00023136"/>
    </source>
</evidence>
<feature type="binding site" evidence="10">
    <location>
        <position position="163"/>
    </location>
    <ligand>
        <name>Cu cation</name>
        <dbReference type="ChEBI" id="CHEBI:23378"/>
    </ligand>
</feature>
<dbReference type="EMBL" id="JAVXUP010004498">
    <property type="protein sequence ID" value="KAK2997021.1"/>
    <property type="molecule type" value="Genomic_DNA"/>
</dbReference>
<evidence type="ECO:0000256" key="11">
    <source>
        <dbReference type="RuleBase" id="RU363020"/>
    </source>
</evidence>
<dbReference type="InterPro" id="IPR028871">
    <property type="entry name" value="BlueCu_1_BS"/>
</dbReference>
<evidence type="ECO:0000313" key="14">
    <source>
        <dbReference type="Proteomes" id="UP001188597"/>
    </source>
</evidence>
<dbReference type="PANTHER" id="PTHR34192:SF10">
    <property type="entry name" value="PLASTOCYANIN MAJOR ISOFORM, CHLOROPLASTIC-RELATED"/>
    <property type="match status" value="1"/>
</dbReference>
<evidence type="ECO:0000313" key="13">
    <source>
        <dbReference type="EMBL" id="KAK2997021.1"/>
    </source>
</evidence>
<reference evidence="13" key="1">
    <citation type="submission" date="2022-12" db="EMBL/GenBank/DDBJ databases">
        <title>Draft genome assemblies for two species of Escallonia (Escalloniales).</title>
        <authorList>
            <person name="Chanderbali A."/>
            <person name="Dervinis C."/>
            <person name="Anghel I."/>
            <person name="Soltis D."/>
            <person name="Soltis P."/>
            <person name="Zapata F."/>
        </authorList>
    </citation>
    <scope>NUCLEOTIDE SEQUENCE</scope>
    <source>
        <strain evidence="13">UCBG64.0493</strain>
        <tissue evidence="13">Leaf</tissue>
    </source>
</reference>
<keyword evidence="5 10" id="KW-0479">Metal-binding</keyword>
<dbReference type="GO" id="GO:0009543">
    <property type="term" value="C:chloroplast thylakoid lumen"/>
    <property type="evidence" value="ECO:0007669"/>
    <property type="project" value="TreeGrafter"/>
</dbReference>
<dbReference type="PRINTS" id="PR00156">
    <property type="entry name" value="COPPERBLUE"/>
</dbReference>
<evidence type="ECO:0000256" key="6">
    <source>
        <dbReference type="ARBA" id="ARBA00022982"/>
    </source>
</evidence>
<keyword evidence="9 11" id="KW-0472">Membrane</keyword>
<feature type="binding site" evidence="10">
    <location>
        <position position="158"/>
    </location>
    <ligand>
        <name>Cu cation</name>
        <dbReference type="ChEBI" id="CHEBI:23378"/>
    </ligand>
</feature>
<evidence type="ECO:0000256" key="1">
    <source>
        <dbReference type="ARBA" id="ARBA00002820"/>
    </source>
</evidence>
<name>A0AA88UVB3_9ASTE</name>
<dbReference type="CDD" id="cd04219">
    <property type="entry name" value="Plastocyanin"/>
    <property type="match status" value="1"/>
</dbReference>
<evidence type="ECO:0000256" key="5">
    <source>
        <dbReference type="ARBA" id="ARBA00022723"/>
    </source>
</evidence>
<accession>A0AA88UVB3</accession>
<evidence type="ECO:0000256" key="10">
    <source>
        <dbReference type="PIRSR" id="PIRSR602387-1"/>
    </source>
</evidence>